<organism evidence="2 3">
    <name type="scientific">Pocillopora meandrina</name>
    <dbReference type="NCBI Taxonomy" id="46732"/>
    <lineage>
        <taxon>Eukaryota</taxon>
        <taxon>Metazoa</taxon>
        <taxon>Cnidaria</taxon>
        <taxon>Anthozoa</taxon>
        <taxon>Hexacorallia</taxon>
        <taxon>Scleractinia</taxon>
        <taxon>Astrocoeniina</taxon>
        <taxon>Pocilloporidae</taxon>
        <taxon>Pocillopora</taxon>
    </lineage>
</organism>
<evidence type="ECO:0000313" key="3">
    <source>
        <dbReference type="Proteomes" id="UP001159428"/>
    </source>
</evidence>
<gene>
    <name evidence="2" type="ORF">PMEA_00020974</name>
</gene>
<comment type="caution">
    <text evidence="2">The sequence shown here is derived from an EMBL/GenBank/DDBJ whole genome shotgun (WGS) entry which is preliminary data.</text>
</comment>
<name>A0AAU9XCL4_9CNID</name>
<feature type="transmembrane region" description="Helical" evidence="1">
    <location>
        <begin position="137"/>
        <end position="166"/>
    </location>
</feature>
<proteinExistence type="predicted"/>
<feature type="transmembrane region" description="Helical" evidence="1">
    <location>
        <begin position="7"/>
        <end position="33"/>
    </location>
</feature>
<protein>
    <submittedName>
        <fullName evidence="2">Uncharacterized protein</fullName>
    </submittedName>
</protein>
<feature type="transmembrane region" description="Helical" evidence="1">
    <location>
        <begin position="45"/>
        <end position="65"/>
    </location>
</feature>
<keyword evidence="1" id="KW-0472">Membrane</keyword>
<evidence type="ECO:0000256" key="1">
    <source>
        <dbReference type="SAM" id="Phobius"/>
    </source>
</evidence>
<dbReference type="Proteomes" id="UP001159428">
    <property type="component" value="Unassembled WGS sequence"/>
</dbReference>
<keyword evidence="1" id="KW-1133">Transmembrane helix</keyword>
<accession>A0AAU9XCL4</accession>
<keyword evidence="3" id="KW-1185">Reference proteome</keyword>
<evidence type="ECO:0000313" key="2">
    <source>
        <dbReference type="EMBL" id="CAH3144324.1"/>
    </source>
</evidence>
<dbReference type="AlphaFoldDB" id="A0AAU9XCL4"/>
<dbReference type="EMBL" id="CALNXJ010000039">
    <property type="protein sequence ID" value="CAH3144324.1"/>
    <property type="molecule type" value="Genomic_DNA"/>
</dbReference>
<keyword evidence="1" id="KW-0812">Transmembrane</keyword>
<reference evidence="2 3" key="1">
    <citation type="submission" date="2022-05" db="EMBL/GenBank/DDBJ databases">
        <authorList>
            <consortium name="Genoscope - CEA"/>
            <person name="William W."/>
        </authorList>
    </citation>
    <scope>NUCLEOTIDE SEQUENCE [LARGE SCALE GENOMIC DNA]</scope>
</reference>
<sequence length="238" mass="24998">MGMTSGHAIAAITIGTVQSLFSVILIITSFVLLSYGHGVKTSITPYWSGFPFFICGIFGFAGGVTKKYCCMVTFLVFSIITAIISAAASITVTLALSYWDIAVDLSDCITLGGSCYCLDGISYGVDDCSYLKSIRTVIIVVMFVCYISFALAVTGSILGCITICYAPPDPPMMVIAQPTMAPTGMVVSHSSMQVSGGAPMAYCQGAYPLGAYPQGTSAGQAMFTEQTAETHDKASLFV</sequence>
<feature type="transmembrane region" description="Helical" evidence="1">
    <location>
        <begin position="72"/>
        <end position="96"/>
    </location>
</feature>